<dbReference type="PROSITE" id="PS50970">
    <property type="entry name" value="HCY"/>
    <property type="match status" value="1"/>
</dbReference>
<protein>
    <submittedName>
        <fullName evidence="5">Homocysteine S-methyltransferase</fullName>
    </submittedName>
</protein>
<feature type="binding site" evidence="3">
    <location>
        <position position="277"/>
    </location>
    <ligand>
        <name>Zn(2+)</name>
        <dbReference type="ChEBI" id="CHEBI:29105"/>
    </ligand>
</feature>
<dbReference type="SUPFAM" id="SSF82282">
    <property type="entry name" value="Homocysteine S-methyltransferase"/>
    <property type="match status" value="1"/>
</dbReference>
<reference evidence="5 6" key="1">
    <citation type="submission" date="2022-06" db="EMBL/GenBank/DDBJ databases">
        <title>Genomic Encyclopedia of Archaeal and Bacterial Type Strains, Phase II (KMG-II): from individual species to whole genera.</title>
        <authorList>
            <person name="Goeker M."/>
        </authorList>
    </citation>
    <scope>NUCLEOTIDE SEQUENCE [LARGE SCALE GENOMIC DNA]</scope>
    <source>
        <strain evidence="5 6">DSM 44255</strain>
    </source>
</reference>
<gene>
    <name evidence="5" type="ORF">LV75_006625</name>
</gene>
<name>A0ABT1IN45_9PSEU</name>
<evidence type="ECO:0000256" key="1">
    <source>
        <dbReference type="ARBA" id="ARBA00022603"/>
    </source>
</evidence>
<dbReference type="Gene3D" id="3.20.20.330">
    <property type="entry name" value="Homocysteine-binding-like domain"/>
    <property type="match status" value="1"/>
</dbReference>
<keyword evidence="3" id="KW-0862">Zinc</keyword>
<dbReference type="PANTHER" id="PTHR11103:SF18">
    <property type="entry name" value="SLR1189 PROTEIN"/>
    <property type="match status" value="1"/>
</dbReference>
<dbReference type="InterPro" id="IPR003726">
    <property type="entry name" value="HCY_dom"/>
</dbReference>
<organism evidence="5 6">
    <name type="scientific">Actinokineospora diospyrosa</name>
    <dbReference type="NCBI Taxonomy" id="103728"/>
    <lineage>
        <taxon>Bacteria</taxon>
        <taxon>Bacillati</taxon>
        <taxon>Actinomycetota</taxon>
        <taxon>Actinomycetes</taxon>
        <taxon>Pseudonocardiales</taxon>
        <taxon>Pseudonocardiaceae</taxon>
        <taxon>Actinokineospora</taxon>
    </lineage>
</organism>
<keyword evidence="3" id="KW-0479">Metal-binding</keyword>
<accession>A0ABT1IN45</accession>
<evidence type="ECO:0000256" key="3">
    <source>
        <dbReference type="PROSITE-ProRule" id="PRU00333"/>
    </source>
</evidence>
<dbReference type="RefSeq" id="WP_253891323.1">
    <property type="nucleotide sequence ID" value="NZ_BAAAVB010000023.1"/>
</dbReference>
<evidence type="ECO:0000259" key="4">
    <source>
        <dbReference type="PROSITE" id="PS50970"/>
    </source>
</evidence>
<feature type="binding site" evidence="3">
    <location>
        <position position="278"/>
    </location>
    <ligand>
        <name>Zn(2+)</name>
        <dbReference type="ChEBI" id="CHEBI:29105"/>
    </ligand>
</feature>
<dbReference type="Pfam" id="PF02574">
    <property type="entry name" value="S-methyl_trans"/>
    <property type="match status" value="1"/>
</dbReference>
<sequence length="299" mass="31186">MSAHAAPAPPVLLDGAVATELQRAGIAVRAPWWTTRALLDPGHQRVLRGIHAAHLRAGADVITANTFRCHDRTLRGLGTDQATVVDTAVGLARAARADTGRAALVAGSLAPVADCYRPDLVPPDEVLRAEHRRLATALVRARVDLVLVETMNTLREAVIALEAALAAGARAWVSFVCRGGARLLSGEDLATAARAVERAGAGAVLVNCTTPADTEACLPVLRAACAGPVGAYPNIEDRAGTDGPVDRHLPAALTATDFATLLGRWRAEHRVEVLGGCCGTTPTHLSTARPHIQDAEVPT</sequence>
<keyword evidence="1 3" id="KW-0489">Methyltransferase</keyword>
<evidence type="ECO:0000313" key="5">
    <source>
        <dbReference type="EMBL" id="MCP2274091.1"/>
    </source>
</evidence>
<comment type="caution">
    <text evidence="5">The sequence shown here is derived from an EMBL/GenBank/DDBJ whole genome shotgun (WGS) entry which is preliminary data.</text>
</comment>
<keyword evidence="6" id="KW-1185">Reference proteome</keyword>
<dbReference type="Proteomes" id="UP001205185">
    <property type="component" value="Unassembled WGS sequence"/>
</dbReference>
<evidence type="ECO:0000256" key="2">
    <source>
        <dbReference type="ARBA" id="ARBA00022679"/>
    </source>
</evidence>
<comment type="cofactor">
    <cofactor evidence="3">
        <name>Zn(2+)</name>
        <dbReference type="ChEBI" id="CHEBI:29105"/>
    </cofactor>
</comment>
<feature type="binding site" evidence="3">
    <location>
        <position position="208"/>
    </location>
    <ligand>
        <name>Zn(2+)</name>
        <dbReference type="ChEBI" id="CHEBI:29105"/>
    </ligand>
</feature>
<keyword evidence="2 3" id="KW-0808">Transferase</keyword>
<feature type="domain" description="Hcy-binding" evidence="4">
    <location>
        <begin position="1"/>
        <end position="292"/>
    </location>
</feature>
<dbReference type="PANTHER" id="PTHR11103">
    <property type="entry name" value="SLR1189 PROTEIN"/>
    <property type="match status" value="1"/>
</dbReference>
<proteinExistence type="predicted"/>
<dbReference type="EMBL" id="JAMTCO010000021">
    <property type="protein sequence ID" value="MCP2274091.1"/>
    <property type="molecule type" value="Genomic_DNA"/>
</dbReference>
<dbReference type="InterPro" id="IPR036589">
    <property type="entry name" value="HCY_dom_sf"/>
</dbReference>
<evidence type="ECO:0000313" key="6">
    <source>
        <dbReference type="Proteomes" id="UP001205185"/>
    </source>
</evidence>